<accession>A0A8J9U5H6</accession>
<feature type="non-terminal residue" evidence="2">
    <location>
        <position position="86"/>
    </location>
</feature>
<evidence type="ECO:0000313" key="3">
    <source>
        <dbReference type="Proteomes" id="UP000838878"/>
    </source>
</evidence>
<gene>
    <name evidence="2" type="ORF">BINO364_LOCUS1335</name>
</gene>
<name>A0A8J9U5H6_9NEOP</name>
<organism evidence="2 3">
    <name type="scientific">Brenthis ino</name>
    <name type="common">lesser marbled fritillary</name>
    <dbReference type="NCBI Taxonomy" id="405034"/>
    <lineage>
        <taxon>Eukaryota</taxon>
        <taxon>Metazoa</taxon>
        <taxon>Ecdysozoa</taxon>
        <taxon>Arthropoda</taxon>
        <taxon>Hexapoda</taxon>
        <taxon>Insecta</taxon>
        <taxon>Pterygota</taxon>
        <taxon>Neoptera</taxon>
        <taxon>Endopterygota</taxon>
        <taxon>Lepidoptera</taxon>
        <taxon>Glossata</taxon>
        <taxon>Ditrysia</taxon>
        <taxon>Papilionoidea</taxon>
        <taxon>Nymphalidae</taxon>
        <taxon>Heliconiinae</taxon>
        <taxon>Argynnini</taxon>
        <taxon>Brenthis</taxon>
    </lineage>
</organism>
<keyword evidence="3" id="KW-1185">Reference proteome</keyword>
<dbReference type="EMBL" id="OV170221">
    <property type="protein sequence ID" value="CAH0714261.1"/>
    <property type="molecule type" value="Genomic_DNA"/>
</dbReference>
<evidence type="ECO:0000256" key="1">
    <source>
        <dbReference type="SAM" id="MobiDB-lite"/>
    </source>
</evidence>
<dbReference type="Proteomes" id="UP000838878">
    <property type="component" value="Chromosome 1"/>
</dbReference>
<reference evidence="2" key="1">
    <citation type="submission" date="2021-12" db="EMBL/GenBank/DDBJ databases">
        <authorList>
            <person name="Martin H S."/>
        </authorList>
    </citation>
    <scope>NUCLEOTIDE SEQUENCE</scope>
</reference>
<protein>
    <submittedName>
        <fullName evidence="2">Uncharacterized protein</fullName>
    </submittedName>
</protein>
<feature type="region of interest" description="Disordered" evidence="1">
    <location>
        <begin position="1"/>
        <end position="86"/>
    </location>
</feature>
<proteinExistence type="predicted"/>
<evidence type="ECO:0000313" key="2">
    <source>
        <dbReference type="EMBL" id="CAH0714261.1"/>
    </source>
</evidence>
<dbReference type="AlphaFoldDB" id="A0A8J9U5H6"/>
<feature type="compositionally biased region" description="Low complexity" evidence="1">
    <location>
        <begin position="52"/>
        <end position="74"/>
    </location>
</feature>
<sequence>MHTTTSQECRNETEIRGGDWQSTVSPSMAAVRFSGGTLGRANQGRGSSSGYGSNAPSTSSNSSNGNSKSFSGRSHYAPDNSRYADD</sequence>